<reference evidence="2" key="1">
    <citation type="submission" date="2023-03" db="EMBL/GenBank/DDBJ databases">
        <title>Massive genome expansion in bonnet fungi (Mycena s.s.) driven by repeated elements and novel gene families across ecological guilds.</title>
        <authorList>
            <consortium name="Lawrence Berkeley National Laboratory"/>
            <person name="Harder C.B."/>
            <person name="Miyauchi S."/>
            <person name="Viragh M."/>
            <person name="Kuo A."/>
            <person name="Thoen E."/>
            <person name="Andreopoulos B."/>
            <person name="Lu D."/>
            <person name="Skrede I."/>
            <person name="Drula E."/>
            <person name="Henrissat B."/>
            <person name="Morin E."/>
            <person name="Kohler A."/>
            <person name="Barry K."/>
            <person name="LaButti K."/>
            <person name="Morin E."/>
            <person name="Salamov A."/>
            <person name="Lipzen A."/>
            <person name="Mereny Z."/>
            <person name="Hegedus B."/>
            <person name="Baldrian P."/>
            <person name="Stursova M."/>
            <person name="Weitz H."/>
            <person name="Taylor A."/>
            <person name="Grigoriev I.V."/>
            <person name="Nagy L.G."/>
            <person name="Martin F."/>
            <person name="Kauserud H."/>
        </authorList>
    </citation>
    <scope>NUCLEOTIDE SEQUENCE</scope>
    <source>
        <strain evidence="2">CBHHK182m</strain>
    </source>
</reference>
<feature type="region of interest" description="Disordered" evidence="1">
    <location>
        <begin position="68"/>
        <end position="91"/>
    </location>
</feature>
<accession>A0AAD7N2I0</accession>
<name>A0AAD7N2I0_9AGAR</name>
<dbReference type="AlphaFoldDB" id="A0AAD7N2I0"/>
<feature type="region of interest" description="Disordered" evidence="1">
    <location>
        <begin position="1"/>
        <end position="40"/>
    </location>
</feature>
<feature type="compositionally biased region" description="Low complexity" evidence="1">
    <location>
        <begin position="69"/>
        <end position="91"/>
    </location>
</feature>
<proteinExistence type="predicted"/>
<organism evidence="2 3">
    <name type="scientific">Mycena metata</name>
    <dbReference type="NCBI Taxonomy" id="1033252"/>
    <lineage>
        <taxon>Eukaryota</taxon>
        <taxon>Fungi</taxon>
        <taxon>Dikarya</taxon>
        <taxon>Basidiomycota</taxon>
        <taxon>Agaricomycotina</taxon>
        <taxon>Agaricomycetes</taxon>
        <taxon>Agaricomycetidae</taxon>
        <taxon>Agaricales</taxon>
        <taxon>Marasmiineae</taxon>
        <taxon>Mycenaceae</taxon>
        <taxon>Mycena</taxon>
    </lineage>
</organism>
<keyword evidence="3" id="KW-1185">Reference proteome</keyword>
<sequence>MSADTPVTIMSPTPPSNTDSTSPEPELPGTSGGESNAVDPQILEALGSKDRIYVLKLGELIEGLIAERQQSQAQAQSIQGQGQGQSTWRTK</sequence>
<dbReference type="Proteomes" id="UP001215598">
    <property type="component" value="Unassembled WGS sequence"/>
</dbReference>
<evidence type="ECO:0000313" key="3">
    <source>
        <dbReference type="Proteomes" id="UP001215598"/>
    </source>
</evidence>
<dbReference type="EMBL" id="JARKIB010000093">
    <property type="protein sequence ID" value="KAJ7742895.1"/>
    <property type="molecule type" value="Genomic_DNA"/>
</dbReference>
<gene>
    <name evidence="2" type="ORF">B0H16DRAFT_1019450</name>
</gene>
<protein>
    <submittedName>
        <fullName evidence="2">Uncharacterized protein</fullName>
    </submittedName>
</protein>
<evidence type="ECO:0000313" key="2">
    <source>
        <dbReference type="EMBL" id="KAJ7742895.1"/>
    </source>
</evidence>
<evidence type="ECO:0000256" key="1">
    <source>
        <dbReference type="SAM" id="MobiDB-lite"/>
    </source>
</evidence>
<comment type="caution">
    <text evidence="2">The sequence shown here is derived from an EMBL/GenBank/DDBJ whole genome shotgun (WGS) entry which is preliminary data.</text>
</comment>